<proteinExistence type="predicted"/>
<evidence type="ECO:0000313" key="3">
    <source>
        <dbReference type="EMBL" id="CAF1186304.1"/>
    </source>
</evidence>
<evidence type="ECO:0000313" key="4">
    <source>
        <dbReference type="EMBL" id="CAF1449950.1"/>
    </source>
</evidence>
<keyword evidence="1" id="KW-0378">Hydrolase</keyword>
<dbReference type="Gene3D" id="3.40.50.1820">
    <property type="entry name" value="alpha/beta hydrolase"/>
    <property type="match status" value="1"/>
</dbReference>
<dbReference type="InterPro" id="IPR051340">
    <property type="entry name" value="Haloalkane_dehalogenase"/>
</dbReference>
<feature type="domain" description="AB hydrolase-1" evidence="2">
    <location>
        <begin position="58"/>
        <end position="165"/>
    </location>
</feature>
<dbReference type="Pfam" id="PF00561">
    <property type="entry name" value="Abhydrolase_1"/>
    <property type="match status" value="1"/>
</dbReference>
<dbReference type="InterPro" id="IPR000073">
    <property type="entry name" value="AB_hydrolase_1"/>
</dbReference>
<evidence type="ECO:0000313" key="5">
    <source>
        <dbReference type="Proteomes" id="UP000663854"/>
    </source>
</evidence>
<accession>A0A814VJI6</accession>
<dbReference type="InterPro" id="IPR000639">
    <property type="entry name" value="Epox_hydrolase-like"/>
</dbReference>
<protein>
    <recommendedName>
        <fullName evidence="2">AB hydrolase-1 domain-containing protein</fullName>
    </recommendedName>
</protein>
<name>A0A814VJI6_9BILA</name>
<dbReference type="SUPFAM" id="SSF53474">
    <property type="entry name" value="alpha/beta-Hydrolases"/>
    <property type="match status" value="1"/>
</dbReference>
<gene>
    <name evidence="4" type="ORF">JXQ802_LOCUS37527</name>
    <name evidence="3" type="ORF">PYM288_LOCUS24090</name>
</gene>
<dbReference type="EMBL" id="CAJNOL010002013">
    <property type="protein sequence ID" value="CAF1449950.1"/>
    <property type="molecule type" value="Genomic_DNA"/>
</dbReference>
<dbReference type="GO" id="GO:0004301">
    <property type="term" value="F:epoxide hydrolase activity"/>
    <property type="evidence" value="ECO:0007669"/>
    <property type="project" value="TreeGrafter"/>
</dbReference>
<sequence>MSSNTGILRTPDSAFLDLLDYPFKPNYIDLSNPGGIGNGETKLRLHYLDEGNKNSSETILLLHGEPSWSYLYRHFIPSLKQYRVIAMDLIGFGKSDKPMNKVDYTYQRHVNWIREAIESLNLNNITLFCQDWGSLIGLQLVGTNGIGNRFARVVVANGGLPTGDQKVSDAFFQWQKFASEQTKMDVGSIIKRGIIREMKPEEIVAYNAPFPNENYQAGALVFPQLVPTTPDDPSSQYNRDAWGNLQMFDKPFLTLFSDSDPITAGAEKFLQMLIPGAKNQPHAIITQGGHFLQEDKPHEIVEHLIKFINNNPLPFYSNL</sequence>
<comment type="caution">
    <text evidence="3">The sequence shown here is derived from an EMBL/GenBank/DDBJ whole genome shotgun (WGS) entry which is preliminary data.</text>
</comment>
<evidence type="ECO:0000259" key="2">
    <source>
        <dbReference type="Pfam" id="PF00561"/>
    </source>
</evidence>
<keyword evidence="6" id="KW-1185">Reference proteome</keyword>
<dbReference type="PANTHER" id="PTHR42977:SF3">
    <property type="entry name" value="AB HYDROLASE-1 DOMAIN-CONTAINING PROTEIN"/>
    <property type="match status" value="1"/>
</dbReference>
<evidence type="ECO:0000313" key="6">
    <source>
        <dbReference type="Proteomes" id="UP000663870"/>
    </source>
</evidence>
<evidence type="ECO:0000256" key="1">
    <source>
        <dbReference type="ARBA" id="ARBA00022801"/>
    </source>
</evidence>
<dbReference type="NCBIfam" id="NF002043">
    <property type="entry name" value="PRK00870.1"/>
    <property type="match status" value="1"/>
</dbReference>
<organism evidence="3 5">
    <name type="scientific">Rotaria sordida</name>
    <dbReference type="NCBI Taxonomy" id="392033"/>
    <lineage>
        <taxon>Eukaryota</taxon>
        <taxon>Metazoa</taxon>
        <taxon>Spiralia</taxon>
        <taxon>Gnathifera</taxon>
        <taxon>Rotifera</taxon>
        <taxon>Eurotatoria</taxon>
        <taxon>Bdelloidea</taxon>
        <taxon>Philodinida</taxon>
        <taxon>Philodinidae</taxon>
        <taxon>Rotaria</taxon>
    </lineage>
</organism>
<dbReference type="EMBL" id="CAJNOH010001181">
    <property type="protein sequence ID" value="CAF1186304.1"/>
    <property type="molecule type" value="Genomic_DNA"/>
</dbReference>
<dbReference type="Proteomes" id="UP000663870">
    <property type="component" value="Unassembled WGS sequence"/>
</dbReference>
<dbReference type="Proteomes" id="UP000663854">
    <property type="component" value="Unassembled WGS sequence"/>
</dbReference>
<reference evidence="3" key="1">
    <citation type="submission" date="2021-02" db="EMBL/GenBank/DDBJ databases">
        <authorList>
            <person name="Nowell W R."/>
        </authorList>
    </citation>
    <scope>NUCLEOTIDE SEQUENCE</scope>
</reference>
<dbReference type="PANTHER" id="PTHR42977">
    <property type="entry name" value="HYDROLASE-RELATED"/>
    <property type="match status" value="1"/>
</dbReference>
<dbReference type="AlphaFoldDB" id="A0A814VJI6"/>
<dbReference type="PRINTS" id="PR00412">
    <property type="entry name" value="EPOXHYDRLASE"/>
</dbReference>
<dbReference type="InterPro" id="IPR029058">
    <property type="entry name" value="AB_hydrolase_fold"/>
</dbReference>